<dbReference type="Pfam" id="PF00563">
    <property type="entry name" value="EAL"/>
    <property type="match status" value="1"/>
</dbReference>
<dbReference type="GO" id="GO:0071111">
    <property type="term" value="F:cyclic-guanylate-specific phosphodiesterase activity"/>
    <property type="evidence" value="ECO:0007669"/>
    <property type="project" value="InterPro"/>
</dbReference>
<dbReference type="Gene3D" id="3.30.70.270">
    <property type="match status" value="1"/>
</dbReference>
<dbReference type="InterPro" id="IPR001633">
    <property type="entry name" value="EAL_dom"/>
</dbReference>
<dbReference type="FunFam" id="3.20.20.450:FF:000001">
    <property type="entry name" value="Cyclic di-GMP phosphodiesterase yahA"/>
    <property type="match status" value="1"/>
</dbReference>
<name>A0A2N8L234_9BURK</name>
<sequence>MSLQMPLRLLLRFADPAFEQRFVQHYVAFYLRYAQASLLLGALLVSGDWLIDQLAHGGGAANFLRLSLAVPVLLLGLACSFLPQSRRHWQGAMASFIVVVALCLFFILVRIDAEGGAGLKTWVGVLNFTFLEFYCFVILGVQFRHALASGLLILAAFLYALFAHAGLLAGEAGYWTYHVLTVFILAAGIGWWREFVLRKEFLARAALDDALRAAEQRAMRLAHYDEVTGLPNRRLLAELSAPALAQAGAGGPACALLHLEIDRFGGMHDLYGHGQSDLMLAGIAQRLRTCLRGQVPGLDWGLLPGSLSASLAAEPDLVLARLGDQAFAVFITGLEGQDRASGLAQRLLAAVAEPVPVDGQQILLTASIGIAMCPGDAQDLLNLTRCAEQTAHVAAEAGGAQHKFFDEALNARAKDRVLLEAELRQALLSGQLRLHYQPKVDACNARLVGAEALLRWQHPQRGLIAPGLFIPLAEDSGLIAPLTDWVLHAACQSLRRWADLGLAMLPLSVNLPASSLADAGLPEQLSALVQHYGLQPAWLMLELTETMLMREMATAVAVLDRLRALGFGLSLDDFGTGYSSLSHLKRLPMSELKIDRAFITEVARGGRDAALASAIITLGRELGLQVVAEGVETQEQSEFLIGRGCRLQQGYWFARPLPPEAFEAMLRAGTTRV</sequence>
<feature type="transmembrane region" description="Helical" evidence="1">
    <location>
        <begin position="174"/>
        <end position="192"/>
    </location>
</feature>
<proteinExistence type="predicted"/>
<feature type="domain" description="GGDEF" evidence="3">
    <location>
        <begin position="252"/>
        <end position="407"/>
    </location>
</feature>
<accession>A0A2N8L234</accession>
<reference evidence="4 5" key="1">
    <citation type="submission" date="2018-01" db="EMBL/GenBank/DDBJ databases">
        <title>Draft genome sequence of Paucibacter aquatile CR182 isolated from freshwater of the Nakdong River.</title>
        <authorList>
            <person name="Choi A."/>
            <person name="Chung E.J."/>
        </authorList>
    </citation>
    <scope>NUCLEOTIDE SEQUENCE [LARGE SCALE GENOMIC DNA]</scope>
    <source>
        <strain evidence="4 5">CR182</strain>
    </source>
</reference>
<organism evidence="4 5">
    <name type="scientific">Kinneretia aquatilis</name>
    <dbReference type="NCBI Taxonomy" id="2070761"/>
    <lineage>
        <taxon>Bacteria</taxon>
        <taxon>Pseudomonadati</taxon>
        <taxon>Pseudomonadota</taxon>
        <taxon>Betaproteobacteria</taxon>
        <taxon>Burkholderiales</taxon>
        <taxon>Sphaerotilaceae</taxon>
        <taxon>Roseateles</taxon>
    </lineage>
</organism>
<protein>
    <submittedName>
        <fullName evidence="4">Bifunctional diguanylate cyclase/phosphodiesterase</fullName>
    </submittedName>
</protein>
<dbReference type="Gene3D" id="3.20.20.450">
    <property type="entry name" value="EAL domain"/>
    <property type="match status" value="1"/>
</dbReference>
<feature type="transmembrane region" description="Helical" evidence="1">
    <location>
        <begin position="89"/>
        <end position="109"/>
    </location>
</feature>
<dbReference type="SMART" id="SM00052">
    <property type="entry name" value="EAL"/>
    <property type="match status" value="1"/>
</dbReference>
<dbReference type="InterPro" id="IPR043128">
    <property type="entry name" value="Rev_trsase/Diguanyl_cyclase"/>
</dbReference>
<dbReference type="EMBL" id="POSP01000003">
    <property type="protein sequence ID" value="PND39761.1"/>
    <property type="molecule type" value="Genomic_DNA"/>
</dbReference>
<keyword evidence="1" id="KW-0812">Transmembrane</keyword>
<dbReference type="PANTHER" id="PTHR33121:SF79">
    <property type="entry name" value="CYCLIC DI-GMP PHOSPHODIESTERASE PDED-RELATED"/>
    <property type="match status" value="1"/>
</dbReference>
<dbReference type="AlphaFoldDB" id="A0A2N8L234"/>
<evidence type="ECO:0000259" key="2">
    <source>
        <dbReference type="PROSITE" id="PS50883"/>
    </source>
</evidence>
<evidence type="ECO:0000313" key="5">
    <source>
        <dbReference type="Proteomes" id="UP000235916"/>
    </source>
</evidence>
<keyword evidence="1" id="KW-0472">Membrane</keyword>
<dbReference type="InterPro" id="IPR000160">
    <property type="entry name" value="GGDEF_dom"/>
</dbReference>
<dbReference type="InterPro" id="IPR050706">
    <property type="entry name" value="Cyclic-di-GMP_PDE-like"/>
</dbReference>
<feature type="domain" description="EAL" evidence="2">
    <location>
        <begin position="416"/>
        <end position="670"/>
    </location>
</feature>
<dbReference type="SMART" id="SM00267">
    <property type="entry name" value="GGDEF"/>
    <property type="match status" value="1"/>
</dbReference>
<feature type="transmembrane region" description="Helical" evidence="1">
    <location>
        <begin position="30"/>
        <end position="51"/>
    </location>
</feature>
<dbReference type="Pfam" id="PF00990">
    <property type="entry name" value="GGDEF"/>
    <property type="match status" value="2"/>
</dbReference>
<dbReference type="InterPro" id="IPR035919">
    <property type="entry name" value="EAL_sf"/>
</dbReference>
<feature type="transmembrane region" description="Helical" evidence="1">
    <location>
        <begin position="63"/>
        <end position="82"/>
    </location>
</feature>
<dbReference type="CDD" id="cd01948">
    <property type="entry name" value="EAL"/>
    <property type="match status" value="1"/>
</dbReference>
<keyword evidence="5" id="KW-1185">Reference proteome</keyword>
<dbReference type="PROSITE" id="PS50887">
    <property type="entry name" value="GGDEF"/>
    <property type="match status" value="1"/>
</dbReference>
<keyword evidence="1" id="KW-1133">Transmembrane helix</keyword>
<dbReference type="SUPFAM" id="SSF141868">
    <property type="entry name" value="EAL domain-like"/>
    <property type="match status" value="1"/>
</dbReference>
<dbReference type="InterPro" id="IPR029787">
    <property type="entry name" value="Nucleotide_cyclase"/>
</dbReference>
<feature type="transmembrane region" description="Helical" evidence="1">
    <location>
        <begin position="146"/>
        <end position="168"/>
    </location>
</feature>
<dbReference type="OrthoDB" id="23692at2"/>
<evidence type="ECO:0000313" key="4">
    <source>
        <dbReference type="EMBL" id="PND39761.1"/>
    </source>
</evidence>
<gene>
    <name evidence="4" type="ORF">C1O66_14890</name>
</gene>
<evidence type="ECO:0000256" key="1">
    <source>
        <dbReference type="SAM" id="Phobius"/>
    </source>
</evidence>
<dbReference type="PANTHER" id="PTHR33121">
    <property type="entry name" value="CYCLIC DI-GMP PHOSPHODIESTERASE PDEF"/>
    <property type="match status" value="1"/>
</dbReference>
<feature type="transmembrane region" description="Helical" evidence="1">
    <location>
        <begin position="121"/>
        <end position="139"/>
    </location>
</feature>
<evidence type="ECO:0000259" key="3">
    <source>
        <dbReference type="PROSITE" id="PS50887"/>
    </source>
</evidence>
<dbReference type="PROSITE" id="PS50883">
    <property type="entry name" value="EAL"/>
    <property type="match status" value="1"/>
</dbReference>
<dbReference type="CDD" id="cd01949">
    <property type="entry name" value="GGDEF"/>
    <property type="match status" value="1"/>
</dbReference>
<comment type="caution">
    <text evidence="4">The sequence shown here is derived from an EMBL/GenBank/DDBJ whole genome shotgun (WGS) entry which is preliminary data.</text>
</comment>
<dbReference type="Proteomes" id="UP000235916">
    <property type="component" value="Unassembled WGS sequence"/>
</dbReference>
<dbReference type="SUPFAM" id="SSF55073">
    <property type="entry name" value="Nucleotide cyclase"/>
    <property type="match status" value="1"/>
</dbReference>